<name>A0ACB7ZNV6_9ERIC</name>
<gene>
    <name evidence="1" type="ORF">Vadar_032080</name>
</gene>
<protein>
    <submittedName>
        <fullName evidence="1">Uncharacterized protein</fullName>
    </submittedName>
</protein>
<evidence type="ECO:0000313" key="2">
    <source>
        <dbReference type="Proteomes" id="UP000828048"/>
    </source>
</evidence>
<evidence type="ECO:0000313" key="1">
    <source>
        <dbReference type="EMBL" id="KAH7867336.1"/>
    </source>
</evidence>
<organism evidence="1 2">
    <name type="scientific">Vaccinium darrowii</name>
    <dbReference type="NCBI Taxonomy" id="229202"/>
    <lineage>
        <taxon>Eukaryota</taxon>
        <taxon>Viridiplantae</taxon>
        <taxon>Streptophyta</taxon>
        <taxon>Embryophyta</taxon>
        <taxon>Tracheophyta</taxon>
        <taxon>Spermatophyta</taxon>
        <taxon>Magnoliopsida</taxon>
        <taxon>eudicotyledons</taxon>
        <taxon>Gunneridae</taxon>
        <taxon>Pentapetalae</taxon>
        <taxon>asterids</taxon>
        <taxon>Ericales</taxon>
        <taxon>Ericaceae</taxon>
        <taxon>Vaccinioideae</taxon>
        <taxon>Vaccinieae</taxon>
        <taxon>Vaccinium</taxon>
    </lineage>
</organism>
<accession>A0ACB7ZNV6</accession>
<reference evidence="1 2" key="1">
    <citation type="journal article" date="2021" name="Hortic Res">
        <title>High-quality reference genome and annotation aids understanding of berry development for evergreen blueberry (Vaccinium darrowii).</title>
        <authorList>
            <person name="Yu J."/>
            <person name="Hulse-Kemp A.M."/>
            <person name="Babiker E."/>
            <person name="Staton M."/>
        </authorList>
    </citation>
    <scope>NUCLEOTIDE SEQUENCE [LARGE SCALE GENOMIC DNA]</scope>
    <source>
        <strain evidence="2">cv. NJ 8807/NJ 8810</strain>
        <tissue evidence="1">Young leaf</tissue>
    </source>
</reference>
<proteinExistence type="predicted"/>
<dbReference type="Proteomes" id="UP000828048">
    <property type="component" value="Chromosome 9"/>
</dbReference>
<dbReference type="EMBL" id="CM037159">
    <property type="protein sequence ID" value="KAH7867336.1"/>
    <property type="molecule type" value="Genomic_DNA"/>
</dbReference>
<keyword evidence="2" id="KW-1185">Reference proteome</keyword>
<comment type="caution">
    <text evidence="1">The sequence shown here is derived from an EMBL/GenBank/DDBJ whole genome shotgun (WGS) entry which is preliminary data.</text>
</comment>
<sequence>MFQLPLPPSVMCPISSQIERDEEVEEVGSGDNVEEDEVTNGSPVNEGGDEFCNGGITSGYVRNDDLSLDMPLDSDVFRVPPGYNATSSDIDISNGLSD</sequence>